<dbReference type="Proteomes" id="UP000294947">
    <property type="component" value="Unassembled WGS sequence"/>
</dbReference>
<keyword evidence="3" id="KW-1185">Reference proteome</keyword>
<evidence type="ECO:0000313" key="2">
    <source>
        <dbReference type="EMBL" id="TDD41038.1"/>
    </source>
</evidence>
<feature type="domain" description="DUF397" evidence="1">
    <location>
        <begin position="7"/>
        <end position="23"/>
    </location>
</feature>
<dbReference type="Pfam" id="PF04149">
    <property type="entry name" value="DUF397"/>
    <property type="match status" value="3"/>
</dbReference>
<evidence type="ECO:0000313" key="3">
    <source>
        <dbReference type="Proteomes" id="UP000294947"/>
    </source>
</evidence>
<feature type="domain" description="DUF397" evidence="1">
    <location>
        <begin position="24"/>
        <end position="40"/>
    </location>
</feature>
<comment type="caution">
    <text evidence="2">The sequence shown here is derived from an EMBL/GenBank/DDBJ whole genome shotgun (WGS) entry which is preliminary data.</text>
</comment>
<name>A0A4R4Y939_9PSEU</name>
<dbReference type="OrthoDB" id="3430276at2"/>
<dbReference type="AlphaFoldDB" id="A0A4R4Y939"/>
<reference evidence="2 3" key="1">
    <citation type="submission" date="2019-03" db="EMBL/GenBank/DDBJ databases">
        <title>Draft genome sequences of novel Actinobacteria.</title>
        <authorList>
            <person name="Sahin N."/>
            <person name="Ay H."/>
            <person name="Saygin H."/>
        </authorList>
    </citation>
    <scope>NUCLEOTIDE SEQUENCE [LARGE SCALE GENOMIC DNA]</scope>
    <source>
        <strain evidence="2 3">7K502</strain>
    </source>
</reference>
<feature type="domain" description="DUF397" evidence="1">
    <location>
        <begin position="42"/>
        <end position="92"/>
    </location>
</feature>
<dbReference type="EMBL" id="SMKW01000063">
    <property type="protein sequence ID" value="TDD41038.1"/>
    <property type="molecule type" value="Genomic_DNA"/>
</dbReference>
<sequence>MTAELVGWRKSSYSGAQADCVEVGWSKSSYSGPQGNCVEVGWRKSSYSGQAGSCVEVGSAPGVVGVRDTKDRDGGTLVFSRGQWAAFVGGLRGRRR</sequence>
<accession>A0A4R4Y939</accession>
<gene>
    <name evidence="2" type="ORF">E1288_33925</name>
</gene>
<proteinExistence type="predicted"/>
<protein>
    <submittedName>
        <fullName evidence="2">DUF397 domain-containing protein</fullName>
    </submittedName>
</protein>
<dbReference type="InterPro" id="IPR007278">
    <property type="entry name" value="DUF397"/>
</dbReference>
<dbReference type="RefSeq" id="WP_132492592.1">
    <property type="nucleotide sequence ID" value="NZ_SMKW01000063.1"/>
</dbReference>
<organism evidence="2 3">
    <name type="scientific">Saccharopolyspora elongata</name>
    <dbReference type="NCBI Taxonomy" id="2530387"/>
    <lineage>
        <taxon>Bacteria</taxon>
        <taxon>Bacillati</taxon>
        <taxon>Actinomycetota</taxon>
        <taxon>Actinomycetes</taxon>
        <taxon>Pseudonocardiales</taxon>
        <taxon>Pseudonocardiaceae</taxon>
        <taxon>Saccharopolyspora</taxon>
    </lineage>
</organism>
<evidence type="ECO:0000259" key="1">
    <source>
        <dbReference type="Pfam" id="PF04149"/>
    </source>
</evidence>